<sequence length="892" mass="101259">MDKKRLIYIPLLLTLFTVLLINITTYHISKNIYMNQLEDYAENLATMLSRKISDNSESLDRIIGIVDEKMIGIGREVFRNRDNIDSQYLKEACKNHNLTGLYLYDSEGRTVYSSDDSLTGWKSEKGDPIDMFSRSEEPVLVEDIRKSLDGDEYIKSIFVRGDNGEFVQIVINAEHIRSLVEKYTYQAALDDFTRDEHVLYGYVLNVEPGSFPGNLDIGEHAVSGDFSHMDALEVTVPLRHGGKIVGNIILGVSLEYARTSMYMVCLNVVALCCGWILIFYRMVGKKLISSLNELDRNLKLINVGEHAAIMMPEDKKSVFVGIYGTINNMLHKIYEYNEKVKKLDKKFFLALRESGTVYWEYDSMKKKLAFPYGDVLKSSHVNGGCDEIAISEILKDGMVDSVYERISRRISESGSKTQFVERLGMKDGKEAWIYLAIMKNVEEEKGLYSGICIDISGLKEQEKHIYDLAYKDDITSLHNRRYFNEKFKEKLLKNHSGTVVMIDIDSFYEMNNVRGMCFGDEVLRVVGNLIEFCSGKGSFVSRLGEDEFAVLMANDGEKVNGFLQCIKEKFGRNILIGGEPVKLNLSIGVTSFGADSHNDERILNEADLAMKSAKQSSRNITNYRYFRQHMLGDIIEINKISELLNHSIENDGLRLLYQPQINSATGSADGFEALLRLMDVNISPPDFISVAEGRGMINIIGRWVFEEAARQISEWKRKGFAVKPVAVNMSVRQIDDNGFVEFMEKTLEGYGVEPEYIEIEITENLLFEDTKRAVVFLNKIKDIGVSLALDDFGSGFSSISYLTRFPVDKIKYDKSLVDQYANIDKCSVIQKLNLLAGEFNIKTLAEGVETREQFELLRDAGCHAIQGYYFSKPLEPEDVEKNFLKGAGDMIF</sequence>
<keyword evidence="1" id="KW-0472">Membrane</keyword>
<dbReference type="Gene3D" id="3.30.70.270">
    <property type="match status" value="1"/>
</dbReference>
<dbReference type="SMART" id="SM00267">
    <property type="entry name" value="GGDEF"/>
    <property type="match status" value="1"/>
</dbReference>
<dbReference type="PANTHER" id="PTHR44757">
    <property type="entry name" value="DIGUANYLATE CYCLASE DGCP"/>
    <property type="match status" value="1"/>
</dbReference>
<dbReference type="InterPro" id="IPR001633">
    <property type="entry name" value="EAL_dom"/>
</dbReference>
<keyword evidence="5" id="KW-1185">Reference proteome</keyword>
<reference evidence="4 5" key="1">
    <citation type="submission" date="2016-11" db="EMBL/GenBank/DDBJ databases">
        <authorList>
            <person name="Jaros S."/>
            <person name="Januszkiewicz K."/>
            <person name="Wedrychowicz H."/>
        </authorList>
    </citation>
    <scope>NUCLEOTIDE SEQUENCE [LARGE SCALE GENOMIC DNA]</scope>
    <source>
        <strain evidence="4 5">DSM 17477</strain>
    </source>
</reference>
<dbReference type="PROSITE" id="PS50883">
    <property type="entry name" value="EAL"/>
    <property type="match status" value="1"/>
</dbReference>
<dbReference type="STRING" id="1121476.SAMN02745751_01187"/>
<dbReference type="PANTHER" id="PTHR44757:SF2">
    <property type="entry name" value="BIOFILM ARCHITECTURE MAINTENANCE PROTEIN MBAA"/>
    <property type="match status" value="1"/>
</dbReference>
<dbReference type="SUPFAM" id="SSF55073">
    <property type="entry name" value="Nucleotide cyclase"/>
    <property type="match status" value="1"/>
</dbReference>
<dbReference type="Pfam" id="PF00990">
    <property type="entry name" value="GGDEF"/>
    <property type="match status" value="1"/>
</dbReference>
<dbReference type="AlphaFoldDB" id="A0A1M6EG50"/>
<dbReference type="Gene3D" id="3.20.20.450">
    <property type="entry name" value="EAL domain"/>
    <property type="match status" value="1"/>
</dbReference>
<dbReference type="Pfam" id="PF00563">
    <property type="entry name" value="EAL"/>
    <property type="match status" value="1"/>
</dbReference>
<evidence type="ECO:0000313" key="4">
    <source>
        <dbReference type="EMBL" id="SHI84444.1"/>
    </source>
</evidence>
<feature type="transmembrane region" description="Helical" evidence="1">
    <location>
        <begin position="7"/>
        <end position="28"/>
    </location>
</feature>
<gene>
    <name evidence="4" type="ORF">SAMN02745751_01187</name>
</gene>
<dbReference type="InterPro" id="IPR029787">
    <property type="entry name" value="Nucleotide_cyclase"/>
</dbReference>
<dbReference type="InterPro" id="IPR052155">
    <property type="entry name" value="Biofilm_reg_signaling"/>
</dbReference>
<dbReference type="CDD" id="cd01949">
    <property type="entry name" value="GGDEF"/>
    <property type="match status" value="1"/>
</dbReference>
<proteinExistence type="predicted"/>
<dbReference type="RefSeq" id="WP_073048539.1">
    <property type="nucleotide sequence ID" value="NZ_FQZL01000007.1"/>
</dbReference>
<dbReference type="CDD" id="cd01948">
    <property type="entry name" value="EAL"/>
    <property type="match status" value="1"/>
</dbReference>
<dbReference type="NCBIfam" id="TIGR00254">
    <property type="entry name" value="GGDEF"/>
    <property type="match status" value="1"/>
</dbReference>
<dbReference type="InterPro" id="IPR035919">
    <property type="entry name" value="EAL_sf"/>
</dbReference>
<feature type="domain" description="GGDEF" evidence="3">
    <location>
        <begin position="495"/>
        <end position="626"/>
    </location>
</feature>
<dbReference type="EMBL" id="FQZL01000007">
    <property type="protein sequence ID" value="SHI84444.1"/>
    <property type="molecule type" value="Genomic_DNA"/>
</dbReference>
<organism evidence="4 5">
    <name type="scientific">Dethiosulfatibacter aminovorans DSM 17477</name>
    <dbReference type="NCBI Taxonomy" id="1121476"/>
    <lineage>
        <taxon>Bacteria</taxon>
        <taxon>Bacillati</taxon>
        <taxon>Bacillota</taxon>
        <taxon>Tissierellia</taxon>
        <taxon>Dethiosulfatibacter</taxon>
    </lineage>
</organism>
<evidence type="ECO:0000259" key="2">
    <source>
        <dbReference type="PROSITE" id="PS50883"/>
    </source>
</evidence>
<evidence type="ECO:0000256" key="1">
    <source>
        <dbReference type="SAM" id="Phobius"/>
    </source>
</evidence>
<dbReference type="SMART" id="SM00052">
    <property type="entry name" value="EAL"/>
    <property type="match status" value="1"/>
</dbReference>
<dbReference type="SUPFAM" id="SSF141868">
    <property type="entry name" value="EAL domain-like"/>
    <property type="match status" value="1"/>
</dbReference>
<keyword evidence="1" id="KW-1133">Transmembrane helix</keyword>
<evidence type="ECO:0000259" key="3">
    <source>
        <dbReference type="PROSITE" id="PS50887"/>
    </source>
</evidence>
<dbReference type="InterPro" id="IPR000160">
    <property type="entry name" value="GGDEF_dom"/>
</dbReference>
<accession>A0A1M6EG50</accession>
<feature type="domain" description="EAL" evidence="2">
    <location>
        <begin position="637"/>
        <end position="887"/>
    </location>
</feature>
<dbReference type="OrthoDB" id="9805474at2"/>
<dbReference type="PROSITE" id="PS50887">
    <property type="entry name" value="GGDEF"/>
    <property type="match status" value="1"/>
</dbReference>
<dbReference type="Proteomes" id="UP000184052">
    <property type="component" value="Unassembled WGS sequence"/>
</dbReference>
<protein>
    <submittedName>
        <fullName evidence="4">Diguanylate cyclase (GGDEF) domain-containing protein</fullName>
    </submittedName>
</protein>
<keyword evidence="1" id="KW-0812">Transmembrane</keyword>
<dbReference type="InterPro" id="IPR043128">
    <property type="entry name" value="Rev_trsase/Diguanyl_cyclase"/>
</dbReference>
<evidence type="ECO:0000313" key="5">
    <source>
        <dbReference type="Proteomes" id="UP000184052"/>
    </source>
</evidence>
<name>A0A1M6EG50_9FIRM</name>